<accession>A0A8K0KG70</accession>
<dbReference type="AlphaFoldDB" id="A0A8K0KG70"/>
<organism evidence="1 2">
    <name type="scientific">Ladona fulva</name>
    <name type="common">Scarce chaser dragonfly</name>
    <name type="synonym">Libellula fulva</name>
    <dbReference type="NCBI Taxonomy" id="123851"/>
    <lineage>
        <taxon>Eukaryota</taxon>
        <taxon>Metazoa</taxon>
        <taxon>Ecdysozoa</taxon>
        <taxon>Arthropoda</taxon>
        <taxon>Hexapoda</taxon>
        <taxon>Insecta</taxon>
        <taxon>Pterygota</taxon>
        <taxon>Palaeoptera</taxon>
        <taxon>Odonata</taxon>
        <taxon>Epiprocta</taxon>
        <taxon>Anisoptera</taxon>
        <taxon>Libelluloidea</taxon>
        <taxon>Libellulidae</taxon>
        <taxon>Ladona</taxon>
    </lineage>
</organism>
<reference evidence="1" key="1">
    <citation type="submission" date="2013-04" db="EMBL/GenBank/DDBJ databases">
        <authorList>
            <person name="Qu J."/>
            <person name="Murali S.C."/>
            <person name="Bandaranaike D."/>
            <person name="Bellair M."/>
            <person name="Blankenburg K."/>
            <person name="Chao H."/>
            <person name="Dinh H."/>
            <person name="Doddapaneni H."/>
            <person name="Downs B."/>
            <person name="Dugan-Rocha S."/>
            <person name="Elkadiri S."/>
            <person name="Gnanaolivu R.D."/>
            <person name="Hernandez B."/>
            <person name="Javaid M."/>
            <person name="Jayaseelan J.C."/>
            <person name="Lee S."/>
            <person name="Li M."/>
            <person name="Ming W."/>
            <person name="Munidasa M."/>
            <person name="Muniz J."/>
            <person name="Nguyen L."/>
            <person name="Ongeri F."/>
            <person name="Osuji N."/>
            <person name="Pu L.-L."/>
            <person name="Puazo M."/>
            <person name="Qu C."/>
            <person name="Quiroz J."/>
            <person name="Raj R."/>
            <person name="Weissenberger G."/>
            <person name="Xin Y."/>
            <person name="Zou X."/>
            <person name="Han Y."/>
            <person name="Richards S."/>
            <person name="Worley K."/>
            <person name="Muzny D."/>
            <person name="Gibbs R."/>
        </authorList>
    </citation>
    <scope>NUCLEOTIDE SEQUENCE</scope>
    <source>
        <strain evidence="1">Sampled in the wild</strain>
    </source>
</reference>
<name>A0A8K0KG70_LADFU</name>
<reference evidence="1" key="2">
    <citation type="submission" date="2017-10" db="EMBL/GenBank/DDBJ databases">
        <title>Ladona fulva Genome sequencing and assembly.</title>
        <authorList>
            <person name="Murali S."/>
            <person name="Richards S."/>
            <person name="Bandaranaike D."/>
            <person name="Bellair M."/>
            <person name="Blankenburg K."/>
            <person name="Chao H."/>
            <person name="Dinh H."/>
            <person name="Doddapaneni H."/>
            <person name="Dugan-Rocha S."/>
            <person name="Elkadiri S."/>
            <person name="Gnanaolivu R."/>
            <person name="Hernandez B."/>
            <person name="Skinner E."/>
            <person name="Javaid M."/>
            <person name="Lee S."/>
            <person name="Li M."/>
            <person name="Ming W."/>
            <person name="Munidasa M."/>
            <person name="Muniz J."/>
            <person name="Nguyen L."/>
            <person name="Hughes D."/>
            <person name="Osuji N."/>
            <person name="Pu L.-L."/>
            <person name="Puazo M."/>
            <person name="Qu C."/>
            <person name="Quiroz J."/>
            <person name="Raj R."/>
            <person name="Weissenberger G."/>
            <person name="Xin Y."/>
            <person name="Zou X."/>
            <person name="Han Y."/>
            <person name="Worley K."/>
            <person name="Muzny D."/>
            <person name="Gibbs R."/>
        </authorList>
    </citation>
    <scope>NUCLEOTIDE SEQUENCE</scope>
    <source>
        <strain evidence="1">Sampled in the wild</strain>
    </source>
</reference>
<gene>
    <name evidence="1" type="ORF">J437_LFUL013994</name>
</gene>
<sequence>MHISGENEKLSRRDIQGKFLPLKKMFKEWNRGEKRTMKFASQRIWQKPTDHSGNCYFCMVDPSNCRTGKNAFATMLPVLNSSIASVLLCHELSVYKVRDTGKDDIADPDEIFREAEERNPYYSNQKDLNNF</sequence>
<evidence type="ECO:0000313" key="2">
    <source>
        <dbReference type="Proteomes" id="UP000792457"/>
    </source>
</evidence>
<keyword evidence="2" id="KW-1185">Reference proteome</keyword>
<evidence type="ECO:0000313" key="1">
    <source>
        <dbReference type="EMBL" id="KAG8233877.1"/>
    </source>
</evidence>
<dbReference type="EMBL" id="KZ308749">
    <property type="protein sequence ID" value="KAG8233877.1"/>
    <property type="molecule type" value="Genomic_DNA"/>
</dbReference>
<dbReference type="OrthoDB" id="8063408at2759"/>
<comment type="caution">
    <text evidence="1">The sequence shown here is derived from an EMBL/GenBank/DDBJ whole genome shotgun (WGS) entry which is preliminary data.</text>
</comment>
<dbReference type="Proteomes" id="UP000792457">
    <property type="component" value="Unassembled WGS sequence"/>
</dbReference>
<protein>
    <submittedName>
        <fullName evidence="1">Uncharacterized protein</fullName>
    </submittedName>
</protein>
<proteinExistence type="predicted"/>